<dbReference type="OrthoDB" id="19653at2759"/>
<evidence type="ECO:0000259" key="1">
    <source>
        <dbReference type="Pfam" id="PF20434"/>
    </source>
</evidence>
<evidence type="ECO:0000313" key="3">
    <source>
        <dbReference type="Proteomes" id="UP000824998"/>
    </source>
</evidence>
<dbReference type="Proteomes" id="UP000824998">
    <property type="component" value="Unassembled WGS sequence"/>
</dbReference>
<feature type="non-terminal residue" evidence="2">
    <location>
        <position position="1"/>
    </location>
</feature>
<reference evidence="2" key="1">
    <citation type="journal article" date="2021" name="IMA Fungus">
        <title>Genomic characterization of three marine fungi, including Emericellopsis atlantica sp. nov. with signatures of a generalist lifestyle and marine biomass degradation.</title>
        <authorList>
            <person name="Hagestad O.C."/>
            <person name="Hou L."/>
            <person name="Andersen J.H."/>
            <person name="Hansen E.H."/>
            <person name="Altermark B."/>
            <person name="Li C."/>
            <person name="Kuhnert E."/>
            <person name="Cox R.J."/>
            <person name="Crous P.W."/>
            <person name="Spatafora J.W."/>
            <person name="Lail K."/>
            <person name="Amirebrahimi M."/>
            <person name="Lipzen A."/>
            <person name="Pangilinan J."/>
            <person name="Andreopoulos W."/>
            <person name="Hayes R.D."/>
            <person name="Ng V."/>
            <person name="Grigoriev I.V."/>
            <person name="Jackson S.A."/>
            <person name="Sutton T.D.S."/>
            <person name="Dobson A.D.W."/>
            <person name="Rama T."/>
        </authorList>
    </citation>
    <scope>NUCLEOTIDE SEQUENCE</scope>
    <source>
        <strain evidence="2">TRa018bII</strain>
    </source>
</reference>
<gene>
    <name evidence="2" type="ORF">BJ875DRAFT_337939</name>
</gene>
<evidence type="ECO:0000313" key="2">
    <source>
        <dbReference type="EMBL" id="KAG9228120.1"/>
    </source>
</evidence>
<dbReference type="InterPro" id="IPR049492">
    <property type="entry name" value="BD-FAE-like_dom"/>
</dbReference>
<name>A0A9P8BZJ3_9HELO</name>
<accession>A0A9P8BZJ3</accession>
<dbReference type="SUPFAM" id="SSF53474">
    <property type="entry name" value="alpha/beta-Hydrolases"/>
    <property type="match status" value="1"/>
</dbReference>
<organism evidence="2 3">
    <name type="scientific">Amylocarpus encephaloides</name>
    <dbReference type="NCBI Taxonomy" id="45428"/>
    <lineage>
        <taxon>Eukaryota</taxon>
        <taxon>Fungi</taxon>
        <taxon>Dikarya</taxon>
        <taxon>Ascomycota</taxon>
        <taxon>Pezizomycotina</taxon>
        <taxon>Leotiomycetes</taxon>
        <taxon>Helotiales</taxon>
        <taxon>Helotiales incertae sedis</taxon>
        <taxon>Amylocarpus</taxon>
    </lineage>
</organism>
<keyword evidence="3" id="KW-1185">Reference proteome</keyword>
<dbReference type="EMBL" id="MU252066">
    <property type="protein sequence ID" value="KAG9228120.1"/>
    <property type="molecule type" value="Genomic_DNA"/>
</dbReference>
<comment type="caution">
    <text evidence="2">The sequence shown here is derived from an EMBL/GenBank/DDBJ whole genome shotgun (WGS) entry which is preliminary data.</text>
</comment>
<feature type="domain" description="BD-FAE-like" evidence="1">
    <location>
        <begin position="23"/>
        <end position="74"/>
    </location>
</feature>
<dbReference type="InterPro" id="IPR029058">
    <property type="entry name" value="AB_hydrolase_fold"/>
</dbReference>
<feature type="non-terminal residue" evidence="2">
    <location>
        <position position="74"/>
    </location>
</feature>
<proteinExistence type="predicted"/>
<dbReference type="AlphaFoldDB" id="A0A9P8BZJ3"/>
<dbReference type="Pfam" id="PF20434">
    <property type="entry name" value="BD-FAE"/>
    <property type="match status" value="1"/>
</dbReference>
<dbReference type="Gene3D" id="3.40.50.1820">
    <property type="entry name" value="alpha/beta hydrolase"/>
    <property type="match status" value="1"/>
</dbReference>
<sequence>PLALPVAKTYIYKTIGEILIPINVYLPRALGVACPIMLFIHGGGWLGGSRSDYCRPLFQHFLSLGFIVTSMDYR</sequence>
<protein>
    <recommendedName>
        <fullName evidence="1">BD-FAE-like domain-containing protein</fullName>
    </recommendedName>
</protein>